<dbReference type="GO" id="GO:0016740">
    <property type="term" value="F:transferase activity"/>
    <property type="evidence" value="ECO:0007669"/>
    <property type="project" value="UniProtKB-KW"/>
</dbReference>
<keyword evidence="1 3" id="KW-0808">Transferase</keyword>
<dbReference type="SMART" id="SM00672">
    <property type="entry name" value="CAP10"/>
    <property type="match status" value="1"/>
</dbReference>
<evidence type="ECO:0000256" key="1">
    <source>
        <dbReference type="ARBA" id="ARBA00022679"/>
    </source>
</evidence>
<comment type="caution">
    <text evidence="3">The sequence shown here is derived from an EMBL/GenBank/DDBJ whole genome shotgun (WGS) entry which is preliminary data.</text>
</comment>
<name>A0ABV3SWG9_9ACTN</name>
<proteinExistence type="predicted"/>
<feature type="domain" description="Glycosyl transferase CAP10" evidence="2">
    <location>
        <begin position="91"/>
        <end position="325"/>
    </location>
</feature>
<organism evidence="3 4">
    <name type="scientific">Nocardioides eburneus</name>
    <dbReference type="NCBI Taxonomy" id="3231482"/>
    <lineage>
        <taxon>Bacteria</taxon>
        <taxon>Bacillati</taxon>
        <taxon>Actinomycetota</taxon>
        <taxon>Actinomycetes</taxon>
        <taxon>Propionibacteriales</taxon>
        <taxon>Nocardioidaceae</taxon>
        <taxon>Nocardioides</taxon>
    </lineage>
</organism>
<dbReference type="Pfam" id="PF05686">
    <property type="entry name" value="Glyco_transf_90"/>
    <property type="match status" value="1"/>
</dbReference>
<dbReference type="Proteomes" id="UP001556631">
    <property type="component" value="Unassembled WGS sequence"/>
</dbReference>
<dbReference type="InterPro" id="IPR006598">
    <property type="entry name" value="CAP10"/>
</dbReference>
<accession>A0ABV3SWG9</accession>
<dbReference type="PANTHER" id="PTHR12203:SF35">
    <property type="entry name" value="PROTEIN O-GLUCOSYLTRANSFERASE 1"/>
    <property type="match status" value="1"/>
</dbReference>
<dbReference type="PANTHER" id="PTHR12203">
    <property type="entry name" value="KDEL LYS-ASP-GLU-LEU CONTAINING - RELATED"/>
    <property type="match status" value="1"/>
</dbReference>
<evidence type="ECO:0000259" key="2">
    <source>
        <dbReference type="SMART" id="SM00672"/>
    </source>
</evidence>
<sequence>MRHAAINGSNAKLEFRHLSRKDPILVRVHQVESVSRLPRQLADPLYEKIVLWNDGTGLSALDFQGFSNRHALLFQLLSDVEPSANYLPPTLFHTGDRPIGHAGEVLSFSERRGLADIGVPDFMFQQPLAPSVGWDELARDLAAAGSVPSETDLLGWMGNPARIPARYRLLTWGQKHAERAEFWATGAYYPRWSPRRRLSPVARRRAHQGMDILNQVRRFRYLIDVEGRGYSGRVKLLLHSGRPLFIAKRPWNEWWFTELEPFKEYIPVRRDLADLVEQLNWADSHPREALEIARRAQDFAQRILTRASVLRRWHDVLNTRAASSLGESQAIQRMALPRSAKRRVAELVRCTE</sequence>
<dbReference type="EMBL" id="JBFPJR010000005">
    <property type="protein sequence ID" value="MEX0426799.1"/>
    <property type="molecule type" value="Genomic_DNA"/>
</dbReference>
<keyword evidence="4" id="KW-1185">Reference proteome</keyword>
<evidence type="ECO:0000313" key="3">
    <source>
        <dbReference type="EMBL" id="MEX0426799.1"/>
    </source>
</evidence>
<dbReference type="RefSeq" id="WP_367991571.1">
    <property type="nucleotide sequence ID" value="NZ_JBFPJR010000005.1"/>
</dbReference>
<reference evidence="3 4" key="1">
    <citation type="submission" date="2024-07" db="EMBL/GenBank/DDBJ databases">
        <authorList>
            <person name="Lee S."/>
            <person name="Kang M."/>
        </authorList>
    </citation>
    <scope>NUCLEOTIDE SEQUENCE [LARGE SCALE GENOMIC DNA]</scope>
    <source>
        <strain evidence="3 4">DS6</strain>
    </source>
</reference>
<gene>
    <name evidence="3" type="ORF">AB3X52_04130</name>
</gene>
<evidence type="ECO:0000313" key="4">
    <source>
        <dbReference type="Proteomes" id="UP001556631"/>
    </source>
</evidence>
<protein>
    <submittedName>
        <fullName evidence="3">Glycosyl transferase family 90</fullName>
    </submittedName>
</protein>
<dbReference type="InterPro" id="IPR051091">
    <property type="entry name" value="O-Glucosyltr/Glycosyltrsf_90"/>
</dbReference>